<evidence type="ECO:0000313" key="9">
    <source>
        <dbReference type="EMBL" id="ABX38272.1"/>
    </source>
</evidence>
<reference evidence="10" key="2">
    <citation type="submission" date="2007-11" db="EMBL/GenBank/DDBJ databases">
        <title>Complete sequence of Delftia acidovorans DSM 14801 / SPH-1.</title>
        <authorList>
            <person name="Copeland A."/>
            <person name="Lucas S."/>
            <person name="Lapidus A."/>
            <person name="Barry K."/>
            <person name="Glavina del Rio T."/>
            <person name="Dalin E."/>
            <person name="Tice H."/>
            <person name="Pitluck S."/>
            <person name="Lowry S."/>
            <person name="Clum A."/>
            <person name="Schmutz J."/>
            <person name="Larimer F."/>
            <person name="Land M."/>
            <person name="Hauser L."/>
            <person name="Kyrpides N."/>
            <person name="Kim E."/>
            <person name="Schleheck D."/>
            <person name="Richardson P."/>
        </authorList>
    </citation>
    <scope>NUCLEOTIDE SEQUENCE [LARGE SCALE GENOMIC DNA]</scope>
    <source>
        <strain evidence="10">DSM 14801 / SPH-1</strain>
    </source>
</reference>
<keyword evidence="10" id="KW-1185">Reference proteome</keyword>
<dbReference type="GeneID" id="24118790"/>
<evidence type="ECO:0000256" key="4">
    <source>
        <dbReference type="ARBA" id="ARBA00022777"/>
    </source>
</evidence>
<organism evidence="9 10">
    <name type="scientific">Delftia acidovorans (strain DSM 14801 / SPH-1)</name>
    <dbReference type="NCBI Taxonomy" id="398578"/>
    <lineage>
        <taxon>Bacteria</taxon>
        <taxon>Pseudomonadati</taxon>
        <taxon>Pseudomonadota</taxon>
        <taxon>Betaproteobacteria</taxon>
        <taxon>Burkholderiales</taxon>
        <taxon>Comamonadaceae</taxon>
        <taxon>Delftia</taxon>
    </lineage>
</organism>
<dbReference type="GO" id="GO:0016301">
    <property type="term" value="F:kinase activity"/>
    <property type="evidence" value="ECO:0007669"/>
    <property type="project" value="UniProtKB-KW"/>
</dbReference>
<keyword evidence="6" id="KW-0119">Carbohydrate metabolism</keyword>
<evidence type="ECO:0000256" key="3">
    <source>
        <dbReference type="ARBA" id="ARBA00022741"/>
    </source>
</evidence>
<evidence type="ECO:0000256" key="6">
    <source>
        <dbReference type="ARBA" id="ARBA00023277"/>
    </source>
</evidence>
<dbReference type="STRING" id="398578.Daci_5643"/>
<dbReference type="InterPro" id="IPR037051">
    <property type="entry name" value="4-carb_acid_sugar_kinase_N_sf"/>
</dbReference>
<protein>
    <submittedName>
        <fullName evidence="9">Type III effector Hrp-dependent outer</fullName>
    </submittedName>
</protein>
<dbReference type="Pfam" id="PF17042">
    <property type="entry name" value="NBD_C"/>
    <property type="match status" value="1"/>
</dbReference>
<gene>
    <name evidence="9" type="ordered locus">Daci_5643</name>
</gene>
<reference evidence="9 10" key="1">
    <citation type="journal article" date="2004" name="Appl. Environ. Microbiol.">
        <title>Mineralization of individual congeners of linear alkylbenzenesulfonate by defined pairs of heterotrophic bacteria.</title>
        <authorList>
            <person name="Schleheck D."/>
            <person name="Knepper T.P."/>
            <person name="Fischer K."/>
            <person name="Cook A.M."/>
        </authorList>
    </citation>
    <scope>NUCLEOTIDE SEQUENCE [LARGE SCALE GENOMIC DNA]</scope>
    <source>
        <strain evidence="10">DSM 14801 / SPH-1</strain>
    </source>
</reference>
<keyword evidence="4" id="KW-0418">Kinase</keyword>
<keyword evidence="2" id="KW-0808">Transferase</keyword>
<dbReference type="Gene3D" id="3.40.980.20">
    <property type="entry name" value="Four-carbon acid sugar kinase, nucleotide binding domain"/>
    <property type="match status" value="1"/>
</dbReference>
<dbReference type="InterPro" id="IPR010737">
    <property type="entry name" value="4-carb_acid_sugar_kinase_N"/>
</dbReference>
<dbReference type="InterPro" id="IPR042213">
    <property type="entry name" value="NBD_C_sf"/>
</dbReference>
<evidence type="ECO:0000313" key="10">
    <source>
        <dbReference type="Proteomes" id="UP000000784"/>
    </source>
</evidence>
<dbReference type="Proteomes" id="UP000000784">
    <property type="component" value="Chromosome"/>
</dbReference>
<evidence type="ECO:0000256" key="1">
    <source>
        <dbReference type="ARBA" id="ARBA00005715"/>
    </source>
</evidence>
<dbReference type="InterPro" id="IPR031475">
    <property type="entry name" value="NBD_C"/>
</dbReference>
<dbReference type="SUPFAM" id="SSF142764">
    <property type="entry name" value="YgbK-like"/>
    <property type="match status" value="1"/>
</dbReference>
<feature type="domain" description="Four-carbon acid sugar kinase nucleotide binding" evidence="8">
    <location>
        <begin position="277"/>
        <end position="454"/>
    </location>
</feature>
<evidence type="ECO:0000256" key="5">
    <source>
        <dbReference type="ARBA" id="ARBA00022840"/>
    </source>
</evidence>
<evidence type="ECO:0000256" key="2">
    <source>
        <dbReference type="ARBA" id="ARBA00022679"/>
    </source>
</evidence>
<evidence type="ECO:0000259" key="8">
    <source>
        <dbReference type="Pfam" id="PF17042"/>
    </source>
</evidence>
<keyword evidence="3" id="KW-0547">Nucleotide-binding</keyword>
<dbReference type="KEGG" id="dac:Daci_5643"/>
<dbReference type="HOGENOM" id="CLU_029424_1_1_4"/>
<dbReference type="GO" id="GO:0005524">
    <property type="term" value="F:ATP binding"/>
    <property type="evidence" value="ECO:0007669"/>
    <property type="project" value="UniProtKB-KW"/>
</dbReference>
<evidence type="ECO:0000259" key="7">
    <source>
        <dbReference type="Pfam" id="PF07005"/>
    </source>
</evidence>
<dbReference type="EMBL" id="CP000884">
    <property type="protein sequence ID" value="ABX38272.1"/>
    <property type="molecule type" value="Genomic_DNA"/>
</dbReference>
<dbReference type="AlphaFoldDB" id="A9BXJ6"/>
<dbReference type="Pfam" id="PF07005">
    <property type="entry name" value="SBD_N"/>
    <property type="match status" value="1"/>
</dbReference>
<proteinExistence type="inferred from homology"/>
<dbReference type="RefSeq" id="WP_012207441.1">
    <property type="nucleotide sequence ID" value="NC_010002.1"/>
</dbReference>
<feature type="domain" description="Four-carbon acid sugar kinase N-terminal" evidence="7">
    <location>
        <begin position="3"/>
        <end position="250"/>
    </location>
</feature>
<keyword evidence="5" id="KW-0067">ATP-binding</keyword>
<dbReference type="Gene3D" id="3.40.50.10840">
    <property type="entry name" value="Putative sugar-binding, N-terminal domain"/>
    <property type="match status" value="1"/>
</dbReference>
<accession>A9BXJ6</accession>
<name>A9BXJ6_DELAS</name>
<sequence>MKLAFYGDDFTGSTDALEVLAFAGLNCALFLDVPDEQTLAEFGPFDAIGVAGASRAMSPTEMDAQLAPVLAAMSRLPVPLVHYKVCSTFDSSPAIGSIGRVMDLSRTAFGDTAIPIVAANPALGRYCAFGNLFARSGTDDRVHRIDRHPIMSVHPVTPMHEADLARHLAGQTAMPVTGFTLPQLTLDRTEMAGELQRVVDATSGGAVLLDGTTTEHLTETGRLLDGLAGAAQGRQTPLFCIGGSGLEYALTQWWHETGALPSIPTTHDRFDGVPQVLAVSGSASPLSALQIDAAVDAGFVELPVDAAALVAASDPAAELARLVDQALLALRAGHSVMLHSARGPKDPRIEAMLSALAKQGISREQARHEGGRLLGHRFGDLVDALLRAHPLKRLLLSGGDTSSHVTQRLAPQALRVVARLAPGAPLCRAISREPHLAQLEIALKGGQMGQPDYFVKALLGTADAHLSLA</sequence>
<comment type="similarity">
    <text evidence="1">Belongs to the four-carbon acid sugar kinase family.</text>
</comment>
<dbReference type="eggNOG" id="COG3395">
    <property type="taxonomic scope" value="Bacteria"/>
</dbReference>